<dbReference type="PANTHER" id="PTHR30055">
    <property type="entry name" value="HTH-TYPE TRANSCRIPTIONAL REGULATOR RUTR"/>
    <property type="match status" value="1"/>
</dbReference>
<dbReference type="KEGG" id="xce:Xcel_3219"/>
<evidence type="ECO:0000313" key="5">
    <source>
        <dbReference type="Proteomes" id="UP000002255"/>
    </source>
</evidence>
<dbReference type="PROSITE" id="PS50977">
    <property type="entry name" value="HTH_TETR_2"/>
    <property type="match status" value="1"/>
</dbReference>
<accession>D1C0L6</accession>
<gene>
    <name evidence="4" type="ordered locus">Xcel_3219</name>
</gene>
<evidence type="ECO:0000256" key="2">
    <source>
        <dbReference type="PROSITE-ProRule" id="PRU00335"/>
    </source>
</evidence>
<dbReference type="PRINTS" id="PR00455">
    <property type="entry name" value="HTHTETR"/>
</dbReference>
<dbReference type="GO" id="GO:0003700">
    <property type="term" value="F:DNA-binding transcription factor activity"/>
    <property type="evidence" value="ECO:0007669"/>
    <property type="project" value="TreeGrafter"/>
</dbReference>
<dbReference type="Proteomes" id="UP000002255">
    <property type="component" value="Chromosome"/>
</dbReference>
<protein>
    <submittedName>
        <fullName evidence="4">Transcriptional regulator, TetR family</fullName>
    </submittedName>
</protein>
<dbReference type="InterPro" id="IPR009057">
    <property type="entry name" value="Homeodomain-like_sf"/>
</dbReference>
<dbReference type="Pfam" id="PF00440">
    <property type="entry name" value="TetR_N"/>
    <property type="match status" value="1"/>
</dbReference>
<dbReference type="Gene3D" id="1.10.357.10">
    <property type="entry name" value="Tetracycline Repressor, domain 2"/>
    <property type="match status" value="1"/>
</dbReference>
<evidence type="ECO:0000256" key="1">
    <source>
        <dbReference type="ARBA" id="ARBA00023125"/>
    </source>
</evidence>
<reference evidence="4 5" key="2">
    <citation type="journal article" date="2010" name="Stand. Genomic Sci.">
        <title>Complete genome sequence of Xylanimonas cellulosilytica type strain (XIL07).</title>
        <authorList>
            <person name="Foster B."/>
            <person name="Pukall R."/>
            <person name="Abt B."/>
            <person name="Nolan M."/>
            <person name="Glavina Del Rio T."/>
            <person name="Chen F."/>
            <person name="Lucas S."/>
            <person name="Tice H."/>
            <person name="Pitluck S."/>
            <person name="Cheng J.-F."/>
            <person name="Chertkov O."/>
            <person name="Brettin T."/>
            <person name="Han C."/>
            <person name="Detter J.C."/>
            <person name="Bruce D."/>
            <person name="Goodwin L."/>
            <person name="Ivanova N."/>
            <person name="Mavromatis K."/>
            <person name="Pati A."/>
            <person name="Mikhailova N."/>
            <person name="Chen A."/>
            <person name="Palaniappan K."/>
            <person name="Land M."/>
            <person name="Hauser L."/>
            <person name="Chang Y.-J."/>
            <person name="Jeffries C.D."/>
            <person name="Chain P."/>
            <person name="Rohde M."/>
            <person name="Goeker M."/>
            <person name="Bristow J."/>
            <person name="Eisen J.A."/>
            <person name="Markowitz V."/>
            <person name="Hugenholtz P."/>
            <person name="Kyrpides N.C."/>
            <person name="Klenk H.-P."/>
            <person name="Lapidus A."/>
        </authorList>
    </citation>
    <scope>NUCLEOTIDE SEQUENCE [LARGE SCALE GENOMIC DNA]</scope>
    <source>
        <strain evidence="5">DSM 15894 / CECT 5975 / LMG 20990 / XIL07</strain>
    </source>
</reference>
<dbReference type="OrthoDB" id="7252896at2"/>
<dbReference type="InterPro" id="IPR050109">
    <property type="entry name" value="HTH-type_TetR-like_transc_reg"/>
</dbReference>
<dbReference type="SUPFAM" id="SSF48498">
    <property type="entry name" value="Tetracyclin repressor-like, C-terminal domain"/>
    <property type="match status" value="1"/>
</dbReference>
<dbReference type="PANTHER" id="PTHR30055:SF241">
    <property type="entry name" value="TRANSCRIPTIONAL REGULATORY PROTEIN"/>
    <property type="match status" value="1"/>
</dbReference>
<feature type="DNA-binding region" description="H-T-H motif" evidence="2">
    <location>
        <begin position="41"/>
        <end position="60"/>
    </location>
</feature>
<feature type="domain" description="HTH tetR-type" evidence="3">
    <location>
        <begin position="18"/>
        <end position="78"/>
    </location>
</feature>
<evidence type="ECO:0000259" key="3">
    <source>
        <dbReference type="PROSITE" id="PS50977"/>
    </source>
</evidence>
<dbReference type="EMBL" id="CP001821">
    <property type="protein sequence ID" value="ACZ32219.1"/>
    <property type="molecule type" value="Genomic_DNA"/>
</dbReference>
<reference evidence="5" key="1">
    <citation type="submission" date="2009-11" db="EMBL/GenBank/DDBJ databases">
        <title>The complete chromosome of Xylanimonas cellulosilytica DSM 15894.</title>
        <authorList>
            <consortium name="US DOE Joint Genome Institute (JGI-PGF)"/>
            <person name="Lucas S."/>
            <person name="Copeland A."/>
            <person name="Lapidus A."/>
            <person name="Glavina del Rio T."/>
            <person name="Dalin E."/>
            <person name="Tice H."/>
            <person name="Bruce D."/>
            <person name="Goodwin L."/>
            <person name="Pitluck S."/>
            <person name="Kyrpides N."/>
            <person name="Mavromatis K."/>
            <person name="Ivanova N."/>
            <person name="Mikhailova N."/>
            <person name="Foster B."/>
            <person name="Clum A."/>
            <person name="Brettin T."/>
            <person name="Detter J.C."/>
            <person name="Han C."/>
            <person name="Larimer F."/>
            <person name="Land M."/>
            <person name="Hauser L."/>
            <person name="Markowitz V."/>
            <person name="Cheng J.F."/>
            <person name="Hugenholtz P."/>
            <person name="Woyke T."/>
            <person name="Wu D."/>
            <person name="Gehrich-Schroeter G."/>
            <person name="Schneider S."/>
            <person name="Pukall S.R."/>
            <person name="Klenk H.P."/>
            <person name="Eisen J.A."/>
        </authorList>
    </citation>
    <scope>NUCLEOTIDE SEQUENCE [LARGE SCALE GENOMIC DNA]</scope>
    <source>
        <strain evidence="5">DSM 15894 / CECT 5975 / LMG 20990 / XIL07</strain>
    </source>
</reference>
<sequence length="215" mass="23176">MRTLAHVTDVPTISARRERTRERLLDAAAQVFARVGFGGASVEAIAEAAGFTRGAFYSNFESKEELFLALTTRQAQQHLAALESAVAGLDAAVVRGGHVDRGVIRTVLATVTEGKTPESCWFLMNAEFELLAMRDPEIGARWTRQQAWMRDELATALTRLLADVGLRFAVDPPLAVELLLAAHAAASRDAYVAGEQVMASPALEALVDLVITTAD</sequence>
<evidence type="ECO:0000313" key="4">
    <source>
        <dbReference type="EMBL" id="ACZ32219.1"/>
    </source>
</evidence>
<proteinExistence type="predicted"/>
<dbReference type="InterPro" id="IPR036271">
    <property type="entry name" value="Tet_transcr_reg_TetR-rel_C_sf"/>
</dbReference>
<dbReference type="HOGENOM" id="CLU_069356_15_11_11"/>
<dbReference type="GO" id="GO:0000976">
    <property type="term" value="F:transcription cis-regulatory region binding"/>
    <property type="evidence" value="ECO:0007669"/>
    <property type="project" value="TreeGrafter"/>
</dbReference>
<name>D1C0L6_XYLCX</name>
<dbReference type="STRING" id="446471.Xcel_3219"/>
<dbReference type="InterPro" id="IPR001647">
    <property type="entry name" value="HTH_TetR"/>
</dbReference>
<dbReference type="AlphaFoldDB" id="D1C0L6"/>
<dbReference type="SUPFAM" id="SSF46689">
    <property type="entry name" value="Homeodomain-like"/>
    <property type="match status" value="1"/>
</dbReference>
<keyword evidence="5" id="KW-1185">Reference proteome</keyword>
<keyword evidence="1 2" id="KW-0238">DNA-binding</keyword>
<dbReference type="eggNOG" id="COG1309">
    <property type="taxonomic scope" value="Bacteria"/>
</dbReference>
<organism evidence="4 5">
    <name type="scientific">Xylanimonas cellulosilytica (strain DSM 15894 / JCM 12276 / CECT 5975 / KCTC 9989 / LMG 20990 / NBRC 107835 / XIL07)</name>
    <dbReference type="NCBI Taxonomy" id="446471"/>
    <lineage>
        <taxon>Bacteria</taxon>
        <taxon>Bacillati</taxon>
        <taxon>Actinomycetota</taxon>
        <taxon>Actinomycetes</taxon>
        <taxon>Micrococcales</taxon>
        <taxon>Promicromonosporaceae</taxon>
        <taxon>Xylanimonas</taxon>
    </lineage>
</organism>